<dbReference type="Proteomes" id="UP000184330">
    <property type="component" value="Unassembled WGS sequence"/>
</dbReference>
<dbReference type="PANTHER" id="PTHR47843:SF5">
    <property type="entry name" value="BTB_POZ DOMAIN PROTEIN"/>
    <property type="match status" value="1"/>
</dbReference>
<evidence type="ECO:0000313" key="3">
    <source>
        <dbReference type="Proteomes" id="UP000184330"/>
    </source>
</evidence>
<dbReference type="CDD" id="cd18186">
    <property type="entry name" value="BTB_POZ_ZBTB_KLHL-like"/>
    <property type="match status" value="1"/>
</dbReference>
<dbReference type="InterPro" id="IPR011333">
    <property type="entry name" value="SKP1/BTB/POZ_sf"/>
</dbReference>
<dbReference type="PROSITE" id="PS50097">
    <property type="entry name" value="BTB"/>
    <property type="match status" value="1"/>
</dbReference>
<dbReference type="SMART" id="SM00225">
    <property type="entry name" value="BTB"/>
    <property type="match status" value="1"/>
</dbReference>
<dbReference type="Pfam" id="PF00651">
    <property type="entry name" value="BTB"/>
    <property type="match status" value="1"/>
</dbReference>
<dbReference type="InterPro" id="IPR000210">
    <property type="entry name" value="BTB/POZ_dom"/>
</dbReference>
<sequence length="248" mass="27302">MSSTAKDKGPISGLAAVSASLLETGLYSDLTIKCQGRIWKAHRNVVFLQSKPLAAHLSGAFKESETGEIDLPDDDPKTLDRLIQFLYKETFDDEPTFTGVLAANQDSRLITCTKVYILAEKYDIPASKELAKSKFEKAIATDWNDGSLAAILEMIYTELPEFDCGLKDVALKATSEHIEELVDRGEFADVCKQNGEIAFDVIKGCLEGKNLTKSMGICPQCGQIRASSVSWQYNTKKFYCGQCGRTFA</sequence>
<dbReference type="Gene3D" id="3.30.710.10">
    <property type="entry name" value="Potassium Channel Kv1.1, Chain A"/>
    <property type="match status" value="1"/>
</dbReference>
<evidence type="ECO:0000313" key="2">
    <source>
        <dbReference type="EMBL" id="CZR56334.1"/>
    </source>
</evidence>
<reference evidence="2 3" key="1">
    <citation type="submission" date="2016-03" db="EMBL/GenBank/DDBJ databases">
        <authorList>
            <person name="Ploux O."/>
        </authorList>
    </citation>
    <scope>NUCLEOTIDE SEQUENCE [LARGE SCALE GENOMIC DNA]</scope>
    <source>
        <strain evidence="2 3">UAMH 11012</strain>
    </source>
</reference>
<gene>
    <name evidence="2" type="ORF">PAC_06222</name>
</gene>
<keyword evidence="3" id="KW-1185">Reference proteome</keyword>
<accession>A0A1L7WU74</accession>
<proteinExistence type="predicted"/>
<dbReference type="SUPFAM" id="SSF54695">
    <property type="entry name" value="POZ domain"/>
    <property type="match status" value="1"/>
</dbReference>
<organism evidence="2 3">
    <name type="scientific">Phialocephala subalpina</name>
    <dbReference type="NCBI Taxonomy" id="576137"/>
    <lineage>
        <taxon>Eukaryota</taxon>
        <taxon>Fungi</taxon>
        <taxon>Dikarya</taxon>
        <taxon>Ascomycota</taxon>
        <taxon>Pezizomycotina</taxon>
        <taxon>Leotiomycetes</taxon>
        <taxon>Helotiales</taxon>
        <taxon>Mollisiaceae</taxon>
        <taxon>Phialocephala</taxon>
        <taxon>Phialocephala fortinii species complex</taxon>
    </lineage>
</organism>
<dbReference type="PANTHER" id="PTHR47843">
    <property type="entry name" value="BTB DOMAIN-CONTAINING PROTEIN-RELATED"/>
    <property type="match status" value="1"/>
</dbReference>
<dbReference type="AlphaFoldDB" id="A0A1L7WU74"/>
<dbReference type="EMBL" id="FJOG01000008">
    <property type="protein sequence ID" value="CZR56334.1"/>
    <property type="molecule type" value="Genomic_DNA"/>
</dbReference>
<name>A0A1L7WU74_9HELO</name>
<protein>
    <recommendedName>
        <fullName evidence="1">BTB domain-containing protein</fullName>
    </recommendedName>
</protein>
<dbReference type="OrthoDB" id="6359816at2759"/>
<evidence type="ECO:0000259" key="1">
    <source>
        <dbReference type="PROSITE" id="PS50097"/>
    </source>
</evidence>
<feature type="domain" description="BTB" evidence="1">
    <location>
        <begin position="28"/>
        <end position="95"/>
    </location>
</feature>